<dbReference type="SUPFAM" id="SSF52540">
    <property type="entry name" value="P-loop containing nucleoside triphosphate hydrolases"/>
    <property type="match status" value="1"/>
</dbReference>
<dbReference type="Pfam" id="PF13476">
    <property type="entry name" value="AAA_23"/>
    <property type="match status" value="1"/>
</dbReference>
<dbReference type="InterPro" id="IPR038729">
    <property type="entry name" value="Rad50/SbcC_AAA"/>
</dbReference>
<comment type="similarity">
    <text evidence="1">Belongs to the SMC family. SbcC subfamily.</text>
</comment>
<evidence type="ECO:0000313" key="7">
    <source>
        <dbReference type="Proteomes" id="UP001501842"/>
    </source>
</evidence>
<dbReference type="InterPro" id="IPR027417">
    <property type="entry name" value="P-loop_NTPase"/>
</dbReference>
<feature type="domain" description="Rad50/SbcC-type AAA" evidence="5">
    <location>
        <begin position="6"/>
        <end position="185"/>
    </location>
</feature>
<comment type="subunit">
    <text evidence="2">Heterodimer of SbcC and SbcD.</text>
</comment>
<feature type="compositionally biased region" description="Basic and acidic residues" evidence="4">
    <location>
        <begin position="412"/>
        <end position="428"/>
    </location>
</feature>
<accession>A0ABP6GNQ9</accession>
<evidence type="ECO:0000313" key="6">
    <source>
        <dbReference type="EMBL" id="GAA2727164.1"/>
    </source>
</evidence>
<evidence type="ECO:0000256" key="2">
    <source>
        <dbReference type="ARBA" id="ARBA00011322"/>
    </source>
</evidence>
<proteinExistence type="inferred from homology"/>
<dbReference type="Pfam" id="PF13558">
    <property type="entry name" value="SbcC_Walker_B"/>
    <property type="match status" value="1"/>
</dbReference>
<dbReference type="Gene3D" id="3.40.50.300">
    <property type="entry name" value="P-loop containing nucleotide triphosphate hydrolases"/>
    <property type="match status" value="2"/>
</dbReference>
<protein>
    <recommendedName>
        <fullName evidence="3">Nuclease SbcCD subunit C</fullName>
    </recommendedName>
</protein>
<reference evidence="7" key="1">
    <citation type="journal article" date="2019" name="Int. J. Syst. Evol. Microbiol.">
        <title>The Global Catalogue of Microorganisms (GCM) 10K type strain sequencing project: providing services to taxonomists for standard genome sequencing and annotation.</title>
        <authorList>
            <consortium name="The Broad Institute Genomics Platform"/>
            <consortium name="The Broad Institute Genome Sequencing Center for Infectious Disease"/>
            <person name="Wu L."/>
            <person name="Ma J."/>
        </authorList>
    </citation>
    <scope>NUCLEOTIDE SEQUENCE [LARGE SCALE GENOMIC DNA]</scope>
    <source>
        <strain evidence="7">JCM 8201</strain>
    </source>
</reference>
<organism evidence="6 7">
    <name type="scientific">Actinocorallia aurantiaca</name>
    <dbReference type="NCBI Taxonomy" id="46204"/>
    <lineage>
        <taxon>Bacteria</taxon>
        <taxon>Bacillati</taxon>
        <taxon>Actinomycetota</taxon>
        <taxon>Actinomycetes</taxon>
        <taxon>Streptosporangiales</taxon>
        <taxon>Thermomonosporaceae</taxon>
        <taxon>Actinocorallia</taxon>
    </lineage>
</organism>
<evidence type="ECO:0000256" key="4">
    <source>
        <dbReference type="SAM" id="MobiDB-lite"/>
    </source>
</evidence>
<evidence type="ECO:0000256" key="1">
    <source>
        <dbReference type="ARBA" id="ARBA00006930"/>
    </source>
</evidence>
<evidence type="ECO:0000256" key="3">
    <source>
        <dbReference type="ARBA" id="ARBA00013368"/>
    </source>
</evidence>
<comment type="caution">
    <text evidence="6">The sequence shown here is derived from an EMBL/GenBank/DDBJ whole genome shotgun (WGS) entry which is preliminary data.</text>
</comment>
<name>A0ABP6GNQ9_9ACTN</name>
<dbReference type="Proteomes" id="UP001501842">
    <property type="component" value="Unassembled WGS sequence"/>
</dbReference>
<feature type="compositionally biased region" description="Basic and acidic residues" evidence="4">
    <location>
        <begin position="611"/>
        <end position="633"/>
    </location>
</feature>
<dbReference type="RefSeq" id="WP_344451224.1">
    <property type="nucleotide sequence ID" value="NZ_BAAATZ010000012.1"/>
</dbReference>
<evidence type="ECO:0000259" key="5">
    <source>
        <dbReference type="Pfam" id="PF13476"/>
    </source>
</evidence>
<feature type="region of interest" description="Disordered" evidence="4">
    <location>
        <begin position="354"/>
        <end position="429"/>
    </location>
</feature>
<dbReference type="PANTHER" id="PTHR32114">
    <property type="entry name" value="ABC TRANSPORTER ABCH.3"/>
    <property type="match status" value="1"/>
</dbReference>
<feature type="region of interest" description="Disordered" evidence="4">
    <location>
        <begin position="600"/>
        <end position="635"/>
    </location>
</feature>
<feature type="compositionally biased region" description="Basic and acidic residues" evidence="4">
    <location>
        <begin position="386"/>
        <end position="396"/>
    </location>
</feature>
<dbReference type="EMBL" id="BAAATZ010000012">
    <property type="protein sequence ID" value="GAA2727164.1"/>
    <property type="molecule type" value="Genomic_DNA"/>
</dbReference>
<gene>
    <name evidence="6" type="ORF">GCM10010439_32440</name>
</gene>
<sequence>MRLLQLKVTAFGPFSGTETIDFRALGEAGLFLINGPTGAGKTSVLDAVCFALYGQVPGARNAVKLLRSDHAAPGAAPEVVLEAGIRGRRFRFTRSPAWERPKLRGSGTRVEQSKVLIQEWADGEWIGHTNRLDEAGDLVQRLLGMTAPQFNQVAMLPQGEFAAFLRAGAEDRRKVLEKLFATEIYAAVEKWLADERARTNREAEALHTAALATADRVAEIAAASRPDEALLGWATELTAHHHDLLTVTSGMLAASQENLDAARRRLDEGRELADRKARHAHAVQRRDALTARAGERTSWAESLGLADCAARVLPYAQAVTARRDAFSRASARAADLRRRLPSLIPPSCVCPPSGEAGGVTARNSTPIAGPGVPDGRSSEGNAAPRDASEGFPHEANRVAGEGSALSGGPRASDGRLFEEGGPLRDGRGHSCPPLSADSPVEALGHAERVWRAELARLEALRGQEVRHHEVLRELIDHRERELHWTGEEERLRARLEELPGQVEERRTSLQEARIQAAGAEAAAKAVDDAAQAVEDARLRDRVKGRLAAAEEEFRHAVDLAQRTRDRVQELRELRLTRMAAALAADLVPGLPCKVCGSAEHPEPALGSAEVPSRDEEARAAREDEAAQRRREELTGQVESLRAERDMLLERAGLPVEALAEALEEARAEFTARQAAAVRAEDLAPRLKAVEAELDTVQRTHADAGRRLAETRASLTALDGEEARLRVELDAARGGDASLLARSARLGGEADLLTRAIEADGHVAAARSESEAAERALVEAWTAEGFASADEAARALLAPDVRARLESRAREYDAEEAAVGDLLSSPDLTAAVAAPAPDPASLEAAARRAELSHTALVSARDRAAQRHTRLTELHSELRARLREWEPAARAHALTARLANLVNGQPPNTLHMRLSAYVLAARLEQVVAAANERLTTMSAGRYLLKHTIDKSAGDTKRASGGLGLRVIDGWTGQERDPATLSGGESFITSLSLALGLADVVTTEAGGTEIATLFVDEGFGTLDEDTLDEVMTVLDSLRDGGRAVGVVSHVAELRTRIPAQLRLRKSRTGSTLEVVV</sequence>
<keyword evidence="7" id="KW-1185">Reference proteome</keyword>
<dbReference type="PANTHER" id="PTHR32114:SF2">
    <property type="entry name" value="ABC TRANSPORTER ABCH.3"/>
    <property type="match status" value="1"/>
</dbReference>